<proteinExistence type="predicted"/>
<evidence type="ECO:0000313" key="2">
    <source>
        <dbReference type="Proteomes" id="UP000184356"/>
    </source>
</evidence>
<accession>A0A1L9TH65</accession>
<dbReference type="Proteomes" id="UP000184356">
    <property type="component" value="Unassembled WGS sequence"/>
</dbReference>
<dbReference type="AlphaFoldDB" id="A0A1L9TH65"/>
<dbReference type="EMBL" id="KV878586">
    <property type="protein sequence ID" value="OJJ58764.1"/>
    <property type="molecule type" value="Genomic_DNA"/>
</dbReference>
<protein>
    <submittedName>
        <fullName evidence="1">Uncharacterized protein</fullName>
    </submittedName>
</protein>
<reference evidence="2" key="1">
    <citation type="journal article" date="2017" name="Genome Biol.">
        <title>Comparative genomics reveals high biological diversity and specific adaptations in the industrially and medically important fungal genus Aspergillus.</title>
        <authorList>
            <person name="de Vries R.P."/>
            <person name="Riley R."/>
            <person name="Wiebenga A."/>
            <person name="Aguilar-Osorio G."/>
            <person name="Amillis S."/>
            <person name="Uchima C.A."/>
            <person name="Anderluh G."/>
            <person name="Asadollahi M."/>
            <person name="Askin M."/>
            <person name="Barry K."/>
            <person name="Battaglia E."/>
            <person name="Bayram O."/>
            <person name="Benocci T."/>
            <person name="Braus-Stromeyer S.A."/>
            <person name="Caldana C."/>
            <person name="Canovas D."/>
            <person name="Cerqueira G.C."/>
            <person name="Chen F."/>
            <person name="Chen W."/>
            <person name="Choi C."/>
            <person name="Clum A."/>
            <person name="Dos Santos R.A."/>
            <person name="Damasio A.R."/>
            <person name="Diallinas G."/>
            <person name="Emri T."/>
            <person name="Fekete E."/>
            <person name="Flipphi M."/>
            <person name="Freyberg S."/>
            <person name="Gallo A."/>
            <person name="Gournas C."/>
            <person name="Habgood R."/>
            <person name="Hainaut M."/>
            <person name="Harispe M.L."/>
            <person name="Henrissat B."/>
            <person name="Hilden K.S."/>
            <person name="Hope R."/>
            <person name="Hossain A."/>
            <person name="Karabika E."/>
            <person name="Karaffa L."/>
            <person name="Karanyi Z."/>
            <person name="Krasevec N."/>
            <person name="Kuo A."/>
            <person name="Kusch H."/>
            <person name="LaButti K."/>
            <person name="Lagendijk E.L."/>
            <person name="Lapidus A."/>
            <person name="Levasseur A."/>
            <person name="Lindquist E."/>
            <person name="Lipzen A."/>
            <person name="Logrieco A.F."/>
            <person name="MacCabe A."/>
            <person name="Maekelae M.R."/>
            <person name="Malavazi I."/>
            <person name="Melin P."/>
            <person name="Meyer V."/>
            <person name="Mielnichuk N."/>
            <person name="Miskei M."/>
            <person name="Molnar A.P."/>
            <person name="Mule G."/>
            <person name="Ngan C.Y."/>
            <person name="Orejas M."/>
            <person name="Orosz E."/>
            <person name="Ouedraogo J.P."/>
            <person name="Overkamp K.M."/>
            <person name="Park H.-S."/>
            <person name="Perrone G."/>
            <person name="Piumi F."/>
            <person name="Punt P.J."/>
            <person name="Ram A.F."/>
            <person name="Ramon A."/>
            <person name="Rauscher S."/>
            <person name="Record E."/>
            <person name="Riano-Pachon D.M."/>
            <person name="Robert V."/>
            <person name="Roehrig J."/>
            <person name="Ruller R."/>
            <person name="Salamov A."/>
            <person name="Salih N.S."/>
            <person name="Samson R.A."/>
            <person name="Sandor E."/>
            <person name="Sanguinetti M."/>
            <person name="Schuetze T."/>
            <person name="Sepcic K."/>
            <person name="Shelest E."/>
            <person name="Sherlock G."/>
            <person name="Sophianopoulou V."/>
            <person name="Squina F.M."/>
            <person name="Sun H."/>
            <person name="Susca A."/>
            <person name="Todd R.B."/>
            <person name="Tsang A."/>
            <person name="Unkles S.E."/>
            <person name="van de Wiele N."/>
            <person name="van Rossen-Uffink D."/>
            <person name="Oliveira J.V."/>
            <person name="Vesth T.C."/>
            <person name="Visser J."/>
            <person name="Yu J.-H."/>
            <person name="Zhou M."/>
            <person name="Andersen M.R."/>
            <person name="Archer D.B."/>
            <person name="Baker S.E."/>
            <person name="Benoit I."/>
            <person name="Brakhage A.A."/>
            <person name="Braus G.H."/>
            <person name="Fischer R."/>
            <person name="Frisvad J.C."/>
            <person name="Goldman G.H."/>
            <person name="Houbraken J."/>
            <person name="Oakley B."/>
            <person name="Pocsi I."/>
            <person name="Scazzocchio C."/>
            <person name="Seiboth B."/>
            <person name="vanKuyk P.A."/>
            <person name="Wortman J."/>
            <person name="Dyer P.S."/>
            <person name="Grigoriev I.V."/>
        </authorList>
    </citation>
    <scope>NUCLEOTIDE SEQUENCE [LARGE SCALE GENOMIC DNA]</scope>
    <source>
        <strain evidence="2">CBS 593.65</strain>
    </source>
</reference>
<gene>
    <name evidence="1" type="ORF">ASPSYDRAFT_971049</name>
</gene>
<dbReference type="VEuPathDB" id="FungiDB:ASPSYDRAFT_971049"/>
<dbReference type="RefSeq" id="XP_040702570.1">
    <property type="nucleotide sequence ID" value="XM_040853228.1"/>
</dbReference>
<evidence type="ECO:0000313" key="1">
    <source>
        <dbReference type="EMBL" id="OJJ58764.1"/>
    </source>
</evidence>
<sequence length="193" mass="21178">MSSGCFGEMSCLAVDHPISCKARLSVDRYYSKELFYWMVTGEIRGLWIGDSIQFFTVPIFGSESRTATLLNSRDPLFRCNINDDRSLFMETLFPLLAAGFVSLFVCFDASATGCSQLEASVVLSCCWRASGCRSCLPVQEVVAAFARYTPILESAVEAGWLCGFLPPQPRWVVALSLRSVSVVPWKAGAAEVA</sequence>
<name>A0A1L9TH65_9EURO</name>
<dbReference type="GeneID" id="63769301"/>
<keyword evidence="2" id="KW-1185">Reference proteome</keyword>
<organism evidence="1 2">
    <name type="scientific">Aspergillus sydowii CBS 593.65</name>
    <dbReference type="NCBI Taxonomy" id="1036612"/>
    <lineage>
        <taxon>Eukaryota</taxon>
        <taxon>Fungi</taxon>
        <taxon>Dikarya</taxon>
        <taxon>Ascomycota</taxon>
        <taxon>Pezizomycotina</taxon>
        <taxon>Eurotiomycetes</taxon>
        <taxon>Eurotiomycetidae</taxon>
        <taxon>Eurotiales</taxon>
        <taxon>Aspergillaceae</taxon>
        <taxon>Aspergillus</taxon>
        <taxon>Aspergillus subgen. Nidulantes</taxon>
    </lineage>
</organism>